<dbReference type="InterPro" id="IPR050696">
    <property type="entry name" value="FtsA/MreB"/>
</dbReference>
<evidence type="ECO:0000259" key="1">
    <source>
        <dbReference type="SMART" id="SM00842"/>
    </source>
</evidence>
<dbReference type="InterPro" id="IPR003494">
    <property type="entry name" value="SHS2_FtsA"/>
</dbReference>
<dbReference type="PANTHER" id="PTHR32432">
    <property type="entry name" value="CELL DIVISION PROTEIN FTSA-RELATED"/>
    <property type="match status" value="1"/>
</dbReference>
<dbReference type="Gene3D" id="3.30.420.40">
    <property type="match status" value="2"/>
</dbReference>
<feature type="domain" description="SHS2" evidence="1">
    <location>
        <begin position="6"/>
        <end position="171"/>
    </location>
</feature>
<dbReference type="InterPro" id="IPR005883">
    <property type="entry name" value="PilM"/>
</dbReference>
<reference evidence="2" key="1">
    <citation type="submission" date="2021-01" db="EMBL/GenBank/DDBJ databases">
        <title>Whole genome shotgun sequence of Actinoplanes ferrugineus NBRC 15555.</title>
        <authorList>
            <person name="Komaki H."/>
            <person name="Tamura T."/>
        </authorList>
    </citation>
    <scope>NUCLEOTIDE SEQUENCE</scope>
    <source>
        <strain evidence="2">NBRC 15555</strain>
    </source>
</reference>
<proteinExistence type="predicted"/>
<dbReference type="Proteomes" id="UP000598174">
    <property type="component" value="Unassembled WGS sequence"/>
</dbReference>
<gene>
    <name evidence="2" type="primary">pilM</name>
    <name evidence="2" type="ORF">Afe05nite_15420</name>
</gene>
<dbReference type="PIRSF" id="PIRSF019169">
    <property type="entry name" value="PilM"/>
    <property type="match status" value="1"/>
</dbReference>
<dbReference type="SMART" id="SM00842">
    <property type="entry name" value="FtsA"/>
    <property type="match status" value="1"/>
</dbReference>
<dbReference type="RefSeq" id="WP_203816303.1">
    <property type="nucleotide sequence ID" value="NZ_BAAABP010000007.1"/>
</dbReference>
<organism evidence="2 3">
    <name type="scientific">Paractinoplanes ferrugineus</name>
    <dbReference type="NCBI Taxonomy" id="113564"/>
    <lineage>
        <taxon>Bacteria</taxon>
        <taxon>Bacillati</taxon>
        <taxon>Actinomycetota</taxon>
        <taxon>Actinomycetes</taxon>
        <taxon>Micromonosporales</taxon>
        <taxon>Micromonosporaceae</taxon>
        <taxon>Paractinoplanes</taxon>
    </lineage>
</organism>
<name>A0A919IXE6_9ACTN</name>
<evidence type="ECO:0000313" key="2">
    <source>
        <dbReference type="EMBL" id="GIE09702.1"/>
    </source>
</evidence>
<dbReference type="EMBL" id="BOMM01000011">
    <property type="protein sequence ID" value="GIE09702.1"/>
    <property type="molecule type" value="Genomic_DNA"/>
</dbReference>
<dbReference type="SUPFAM" id="SSF53067">
    <property type="entry name" value="Actin-like ATPase domain"/>
    <property type="match status" value="2"/>
</dbReference>
<dbReference type="GO" id="GO:0051301">
    <property type="term" value="P:cell division"/>
    <property type="evidence" value="ECO:0007669"/>
    <property type="project" value="InterPro"/>
</dbReference>
<dbReference type="PANTHER" id="PTHR32432:SF3">
    <property type="entry name" value="ETHANOLAMINE UTILIZATION PROTEIN EUTJ"/>
    <property type="match status" value="1"/>
</dbReference>
<dbReference type="NCBIfam" id="TIGR01175">
    <property type="entry name" value="pilM"/>
    <property type="match status" value="1"/>
</dbReference>
<dbReference type="AlphaFoldDB" id="A0A919IXE6"/>
<protein>
    <submittedName>
        <fullName evidence="2">Pilus assembly protein PilM</fullName>
    </submittedName>
</protein>
<keyword evidence="3" id="KW-1185">Reference proteome</keyword>
<dbReference type="CDD" id="cd24049">
    <property type="entry name" value="ASKHA_NBD_PilM"/>
    <property type="match status" value="1"/>
</dbReference>
<sequence length="341" mass="35553">MAGAIPIGLDIGSSTIRAVEVRRTKEGYTLAAFGQVALAPGTVTGGVIQDPVAVTGAIKQLWTTHKFGTKHVVIGVTNPQLVVREMSVANLPAKELRQALPFQVKDALPLAVEKAVLDFYPLEEPGSNPTVRGLLIATPKDAVLAAVDAAQKAGLTVKGVDLASFALLRAASRLDTQVEAIVDIGAEVTSVVVHADGEPLIVRTVPRGGHEITAAMATRLGISAQEAEMVKCRFGLHGDGNPVTVEAAGEAVRPIASELRSSFTYLASGERQKQVTRLALCGGSALMPGLAEHLQQQLGITVMYADSASRLRDTRKGRENGFDSFVPSAAVSIGLTLGAAA</sequence>
<dbReference type="Gene3D" id="3.30.1490.300">
    <property type="match status" value="1"/>
</dbReference>
<comment type="caution">
    <text evidence="2">The sequence shown here is derived from an EMBL/GenBank/DDBJ whole genome shotgun (WGS) entry which is preliminary data.</text>
</comment>
<dbReference type="InterPro" id="IPR043129">
    <property type="entry name" value="ATPase_NBD"/>
</dbReference>
<accession>A0A919IXE6</accession>
<dbReference type="Pfam" id="PF11104">
    <property type="entry name" value="PilM_2"/>
    <property type="match status" value="1"/>
</dbReference>
<evidence type="ECO:0000313" key="3">
    <source>
        <dbReference type="Proteomes" id="UP000598174"/>
    </source>
</evidence>